<dbReference type="Proteomes" id="UP000724584">
    <property type="component" value="Unassembled WGS sequence"/>
</dbReference>
<sequence>MAPPVKLPTRKLGRDGPEITAIGFGLMGLSTAYGSVGSDEDRLKVLDRAWELGCTNWDSADMYGDSEDLLGKWFARHPERRDDIFLATKFGLTVGIREDGSRGLLIDSSPEYCRQQCEKSLKRLGVSCVDLYYIHRVDNKTPIEKTMAELVKLQQENKIKHIGISACSAATLHRARAIAPLAAYQVEYSPWALEIEGPESDHTLRACRELGISVFAYAPLGRGIMTGRLRSPNDFEPGDLRRLMPRFSKENFAKNLLLVERFGEMARRKGCSPGQLTMAWLMAQGEDVIPIPGTKNLRYLEENVGAVGVSVDGEEEKEIRGWLEEVGIAGIRVPPGLLDEFNDTPAL</sequence>
<name>A0ACB7P0W6_9PEZI</name>
<protein>
    <submittedName>
        <fullName evidence="1">NADP-dependent oxidoreductase domain-containing protein</fullName>
    </submittedName>
</protein>
<evidence type="ECO:0000313" key="2">
    <source>
        <dbReference type="Proteomes" id="UP000724584"/>
    </source>
</evidence>
<dbReference type="EMBL" id="JAGIZQ010000005">
    <property type="protein sequence ID" value="KAH6627398.1"/>
    <property type="molecule type" value="Genomic_DNA"/>
</dbReference>
<proteinExistence type="predicted"/>
<comment type="caution">
    <text evidence="1">The sequence shown here is derived from an EMBL/GenBank/DDBJ whole genome shotgun (WGS) entry which is preliminary data.</text>
</comment>
<organism evidence="1 2">
    <name type="scientific">Chaetomium tenue</name>
    <dbReference type="NCBI Taxonomy" id="1854479"/>
    <lineage>
        <taxon>Eukaryota</taxon>
        <taxon>Fungi</taxon>
        <taxon>Dikarya</taxon>
        <taxon>Ascomycota</taxon>
        <taxon>Pezizomycotina</taxon>
        <taxon>Sordariomycetes</taxon>
        <taxon>Sordariomycetidae</taxon>
        <taxon>Sordariales</taxon>
        <taxon>Chaetomiaceae</taxon>
        <taxon>Chaetomium</taxon>
    </lineage>
</organism>
<reference evidence="1 2" key="1">
    <citation type="journal article" date="2021" name="Nat. Commun.">
        <title>Genetic determinants of endophytism in the Arabidopsis root mycobiome.</title>
        <authorList>
            <person name="Mesny F."/>
            <person name="Miyauchi S."/>
            <person name="Thiergart T."/>
            <person name="Pickel B."/>
            <person name="Atanasova L."/>
            <person name="Karlsson M."/>
            <person name="Huettel B."/>
            <person name="Barry K.W."/>
            <person name="Haridas S."/>
            <person name="Chen C."/>
            <person name="Bauer D."/>
            <person name="Andreopoulos W."/>
            <person name="Pangilinan J."/>
            <person name="LaButti K."/>
            <person name="Riley R."/>
            <person name="Lipzen A."/>
            <person name="Clum A."/>
            <person name="Drula E."/>
            <person name="Henrissat B."/>
            <person name="Kohler A."/>
            <person name="Grigoriev I.V."/>
            <person name="Martin F.M."/>
            <person name="Hacquard S."/>
        </authorList>
    </citation>
    <scope>NUCLEOTIDE SEQUENCE [LARGE SCALE GENOMIC DNA]</scope>
    <source>
        <strain evidence="1 2">MPI-SDFR-AT-0079</strain>
    </source>
</reference>
<evidence type="ECO:0000313" key="1">
    <source>
        <dbReference type="EMBL" id="KAH6627398.1"/>
    </source>
</evidence>
<accession>A0ACB7P0W6</accession>
<gene>
    <name evidence="1" type="ORF">F5144DRAFT_534963</name>
</gene>
<keyword evidence="2" id="KW-1185">Reference proteome</keyword>